<evidence type="ECO:0000256" key="1">
    <source>
        <dbReference type="SAM" id="Phobius"/>
    </source>
</evidence>
<organism evidence="2">
    <name type="scientific">Octopus bimaculoides</name>
    <name type="common">California two-spotted octopus</name>
    <dbReference type="NCBI Taxonomy" id="37653"/>
    <lineage>
        <taxon>Eukaryota</taxon>
        <taxon>Metazoa</taxon>
        <taxon>Spiralia</taxon>
        <taxon>Lophotrochozoa</taxon>
        <taxon>Mollusca</taxon>
        <taxon>Cephalopoda</taxon>
        <taxon>Coleoidea</taxon>
        <taxon>Octopodiformes</taxon>
        <taxon>Octopoda</taxon>
        <taxon>Incirrata</taxon>
        <taxon>Octopodidae</taxon>
        <taxon>Octopus</taxon>
    </lineage>
</organism>
<protein>
    <submittedName>
        <fullName evidence="2">Uncharacterized protein</fullName>
    </submittedName>
</protein>
<evidence type="ECO:0000313" key="2">
    <source>
        <dbReference type="EMBL" id="KOF81937.1"/>
    </source>
</evidence>
<name>A0A0L8GYD9_OCTBM</name>
<proteinExistence type="predicted"/>
<dbReference type="EMBL" id="KQ419930">
    <property type="protein sequence ID" value="KOF81937.1"/>
    <property type="molecule type" value="Genomic_DNA"/>
</dbReference>
<keyword evidence="1" id="KW-0472">Membrane</keyword>
<sequence>MSDHNVSMNRIHYTIIHKYWMALDVKTLLWEKIEKINNHSEIILYVFTVCLFHFWNIIYFIYHLYIFLIFI</sequence>
<accession>A0A0L8GYD9</accession>
<gene>
    <name evidence="2" type="ORF">OCBIM_22025935mg</name>
</gene>
<keyword evidence="1" id="KW-1133">Transmembrane helix</keyword>
<feature type="transmembrane region" description="Helical" evidence="1">
    <location>
        <begin position="42"/>
        <end position="70"/>
    </location>
</feature>
<reference evidence="2" key="1">
    <citation type="submission" date="2015-07" db="EMBL/GenBank/DDBJ databases">
        <title>MeaNS - Measles Nucleotide Surveillance Program.</title>
        <authorList>
            <person name="Tran T."/>
            <person name="Druce J."/>
        </authorList>
    </citation>
    <scope>NUCLEOTIDE SEQUENCE</scope>
    <source>
        <strain evidence="2">UCB-OBI-ISO-001</strain>
        <tissue evidence="2">Gonad</tissue>
    </source>
</reference>
<keyword evidence="1" id="KW-0812">Transmembrane</keyword>
<dbReference type="AlphaFoldDB" id="A0A0L8GYD9"/>